<evidence type="ECO:0000313" key="3">
    <source>
        <dbReference type="EMBL" id="WQQ26571.1"/>
    </source>
</evidence>
<evidence type="ECO:0000256" key="2">
    <source>
        <dbReference type="SAM" id="Phobius"/>
    </source>
</evidence>
<keyword evidence="2" id="KW-1133">Transmembrane helix</keyword>
<reference evidence="4" key="1">
    <citation type="submission" date="2023-12" db="EMBL/GenBank/DDBJ databases">
        <title>Novel species in genus Nocardioides.</title>
        <authorList>
            <person name="Zhou H."/>
        </authorList>
    </citation>
    <scope>NUCLEOTIDE SEQUENCE [LARGE SCALE GENOMIC DNA]</scope>
    <source>
        <strain evidence="4">HM61</strain>
    </source>
</reference>
<dbReference type="RefSeq" id="WP_322937453.1">
    <property type="nucleotide sequence ID" value="NZ_CP141059.1"/>
</dbReference>
<name>A0ABZ0ZRM7_9ACTN</name>
<organism evidence="3 4">
    <name type="scientific">Nocardioides bizhenqiangii</name>
    <dbReference type="NCBI Taxonomy" id="3095076"/>
    <lineage>
        <taxon>Bacteria</taxon>
        <taxon>Bacillati</taxon>
        <taxon>Actinomycetota</taxon>
        <taxon>Actinomycetes</taxon>
        <taxon>Propionibacteriales</taxon>
        <taxon>Nocardioidaceae</taxon>
        <taxon>Nocardioides</taxon>
    </lineage>
</organism>
<evidence type="ECO:0000256" key="1">
    <source>
        <dbReference type="SAM" id="MobiDB-lite"/>
    </source>
</evidence>
<evidence type="ECO:0000313" key="4">
    <source>
        <dbReference type="Proteomes" id="UP001327225"/>
    </source>
</evidence>
<accession>A0ABZ0ZRM7</accession>
<protein>
    <recommendedName>
        <fullName evidence="5">DUF5642 domain-containing protein</fullName>
    </recommendedName>
</protein>
<feature type="transmembrane region" description="Helical" evidence="2">
    <location>
        <begin position="52"/>
        <end position="72"/>
    </location>
</feature>
<dbReference type="Proteomes" id="UP001327225">
    <property type="component" value="Chromosome"/>
</dbReference>
<gene>
    <name evidence="3" type="ORF">SHK19_21775</name>
</gene>
<proteinExistence type="predicted"/>
<dbReference type="EMBL" id="CP141059">
    <property type="protein sequence ID" value="WQQ26571.1"/>
    <property type="molecule type" value="Genomic_DNA"/>
</dbReference>
<keyword evidence="2" id="KW-0812">Transmembrane</keyword>
<keyword evidence="4" id="KW-1185">Reference proteome</keyword>
<keyword evidence="2" id="KW-0472">Membrane</keyword>
<sequence length="301" mass="31884">MTGHFEETTMFDIDDNIGLRDRMDRAVGGLRAPDVTNGVMAKARRHRTHRRVGYAAGGVAVIAAAGALGYPLTQGTGTEPGGGATDPGYGDEPSPSPKADPTGSKSDVIDDNGCRVRPAGWWDMPADQVTATLADRLPRAMTIGKTEDASVGIWSGNLVEAADPDFASVRLLPPPAPAVEPMPNDDGTITLCATWEPMQTVEACDPAITCEEIRDDEGNLVGVITEKVEATVVNGQDEPTDKSYILATLVGPDGGHVEIYVGEGTRDDRPDTQHDPADQPALTVEHVKELLTDPVWTSYTG</sequence>
<feature type="region of interest" description="Disordered" evidence="1">
    <location>
        <begin position="73"/>
        <end position="112"/>
    </location>
</feature>
<evidence type="ECO:0008006" key="5">
    <source>
        <dbReference type="Google" id="ProtNLM"/>
    </source>
</evidence>